<organism evidence="4 5">
    <name type="scientific">Chitinophaga qingshengii</name>
    <dbReference type="NCBI Taxonomy" id="1569794"/>
    <lineage>
        <taxon>Bacteria</taxon>
        <taxon>Pseudomonadati</taxon>
        <taxon>Bacteroidota</taxon>
        <taxon>Chitinophagia</taxon>
        <taxon>Chitinophagales</taxon>
        <taxon>Chitinophagaceae</taxon>
        <taxon>Chitinophaga</taxon>
    </lineage>
</organism>
<reference evidence="4 5" key="1">
    <citation type="submission" date="2020-09" db="EMBL/GenBank/DDBJ databases">
        <title>Genome sequences of type strains of Chitinophaga qingshengii and Chitinophaga varians.</title>
        <authorList>
            <person name="Kittiwongwattana C."/>
        </authorList>
    </citation>
    <scope>NUCLEOTIDE SEQUENCE [LARGE SCALE GENOMIC DNA]</scope>
    <source>
        <strain evidence="4 5">JCM 30026</strain>
    </source>
</reference>
<evidence type="ECO:0000313" key="4">
    <source>
        <dbReference type="EMBL" id="MBC9928959.1"/>
    </source>
</evidence>
<dbReference type="Gene3D" id="3.55.50.30">
    <property type="match status" value="1"/>
</dbReference>
<dbReference type="PANTHER" id="PTHR30273:SF2">
    <property type="entry name" value="PROTEIN FECR"/>
    <property type="match status" value="1"/>
</dbReference>
<evidence type="ECO:0000313" key="5">
    <source>
        <dbReference type="Proteomes" id="UP000659124"/>
    </source>
</evidence>
<comment type="caution">
    <text evidence="4">The sequence shown here is derived from an EMBL/GenBank/DDBJ whole genome shotgun (WGS) entry which is preliminary data.</text>
</comment>
<dbReference type="InterPro" id="IPR006860">
    <property type="entry name" value="FecR"/>
</dbReference>
<dbReference type="Pfam" id="PF16344">
    <property type="entry name" value="FecR_C"/>
    <property type="match status" value="1"/>
</dbReference>
<dbReference type="InterPro" id="IPR012373">
    <property type="entry name" value="Ferrdict_sens_TM"/>
</dbReference>
<dbReference type="Proteomes" id="UP000659124">
    <property type="component" value="Unassembled WGS sequence"/>
</dbReference>
<keyword evidence="1" id="KW-0472">Membrane</keyword>
<dbReference type="InterPro" id="IPR032508">
    <property type="entry name" value="FecR_C"/>
</dbReference>
<dbReference type="RefSeq" id="WP_188086115.1">
    <property type="nucleotide sequence ID" value="NZ_JACVFC010000001.1"/>
</dbReference>
<dbReference type="Gene3D" id="2.60.120.1440">
    <property type="match status" value="1"/>
</dbReference>
<dbReference type="EMBL" id="JACVFC010000001">
    <property type="protein sequence ID" value="MBC9928959.1"/>
    <property type="molecule type" value="Genomic_DNA"/>
</dbReference>
<gene>
    <name evidence="4" type="ORF">ICL07_01150</name>
</gene>
<proteinExistence type="predicted"/>
<protein>
    <submittedName>
        <fullName evidence="4">FecR domain-containing protein</fullName>
    </submittedName>
</protein>
<feature type="domain" description="Protein FecR C-terminal" evidence="3">
    <location>
        <begin position="314"/>
        <end position="381"/>
    </location>
</feature>
<keyword evidence="1" id="KW-0812">Transmembrane</keyword>
<feature type="domain" description="FecR protein" evidence="2">
    <location>
        <begin position="178"/>
        <end position="272"/>
    </location>
</feature>
<evidence type="ECO:0000259" key="3">
    <source>
        <dbReference type="Pfam" id="PF16344"/>
    </source>
</evidence>
<dbReference type="PANTHER" id="PTHR30273">
    <property type="entry name" value="PERIPLASMIC SIGNAL SENSOR AND SIGMA FACTOR ACTIVATOR FECR-RELATED"/>
    <property type="match status" value="1"/>
</dbReference>
<name>A0ABR7TIR1_9BACT</name>
<feature type="transmembrane region" description="Helical" evidence="1">
    <location>
        <begin position="83"/>
        <end position="101"/>
    </location>
</feature>
<sequence length="383" mass="42355">MSNERLVWLFKRHLDKLTTPEEEQELFRLIDLPENEPVIRQVMQEAWNEFSPQHPPFTPAEGDRMLRNITRERRRSGWTNGRIWIAAASVTVLIAVAAIMFHRTQPVTISPITQVAPTVQDVAPGSNKAVLTLADGSTVTLDSTGQQVIRQGGVAIRQQGGRLQYDNAATTGAPAYNVLATPRGGQFRITLPDGTGVWLNAASSLRYPTAFTGTDRTVELDGEAYFEVAADRRLFHVKARGMEVTVFGTRFNIMAYADEQLVKTTLVEGKVKVAGKTTANILEPGQQARLAPGGELSVVPVNTADELAWKNGWFVFQDADIATVMRQLSRWYNVEVSYEGPVSKELFSGKIGRTLTLSQVLQGLAQSNVHSRMEEGKRIIILP</sequence>
<evidence type="ECO:0000256" key="1">
    <source>
        <dbReference type="SAM" id="Phobius"/>
    </source>
</evidence>
<dbReference type="Pfam" id="PF04773">
    <property type="entry name" value="FecR"/>
    <property type="match status" value="1"/>
</dbReference>
<keyword evidence="5" id="KW-1185">Reference proteome</keyword>
<keyword evidence="1" id="KW-1133">Transmembrane helix</keyword>
<dbReference type="PIRSF" id="PIRSF018266">
    <property type="entry name" value="FecR"/>
    <property type="match status" value="1"/>
</dbReference>
<accession>A0ABR7TIR1</accession>
<evidence type="ECO:0000259" key="2">
    <source>
        <dbReference type="Pfam" id="PF04773"/>
    </source>
</evidence>